<feature type="compositionally biased region" description="Basic residues" evidence="1">
    <location>
        <begin position="71"/>
        <end position="83"/>
    </location>
</feature>
<reference evidence="4" key="1">
    <citation type="submission" date="2016-10" db="EMBL/GenBank/DDBJ databases">
        <authorList>
            <person name="Varghese N."/>
        </authorList>
    </citation>
    <scope>NUCLEOTIDE SEQUENCE [LARGE SCALE GENOMIC DNA]</scope>
    <source>
        <strain evidence="4">Nsp8</strain>
    </source>
</reference>
<evidence type="ECO:0000256" key="1">
    <source>
        <dbReference type="SAM" id="MobiDB-lite"/>
    </source>
</evidence>
<organism evidence="3 4">
    <name type="scientific">Nitrosospira briensis</name>
    <dbReference type="NCBI Taxonomy" id="35799"/>
    <lineage>
        <taxon>Bacteria</taxon>
        <taxon>Pseudomonadati</taxon>
        <taxon>Pseudomonadota</taxon>
        <taxon>Betaproteobacteria</taxon>
        <taxon>Nitrosomonadales</taxon>
        <taxon>Nitrosomonadaceae</taxon>
        <taxon>Nitrosospira</taxon>
    </lineage>
</organism>
<name>A0A1I4YEA0_9PROT</name>
<sequence>MPFIDDMKSVRLIFRKVSLLFVSKKRLPLTVLVICTIISIAALNGLARNIIQKRDVFSDPLCNRVWQKTHQIGHHAPPRKAGNKKIQNG</sequence>
<feature type="region of interest" description="Disordered" evidence="1">
    <location>
        <begin position="70"/>
        <end position="89"/>
    </location>
</feature>
<proteinExistence type="predicted"/>
<gene>
    <name evidence="3" type="ORF">SAMN05216386_0654</name>
</gene>
<dbReference type="EMBL" id="FOVJ01000001">
    <property type="protein sequence ID" value="SFN36354.1"/>
    <property type="molecule type" value="Genomic_DNA"/>
</dbReference>
<evidence type="ECO:0000256" key="2">
    <source>
        <dbReference type="SAM" id="Phobius"/>
    </source>
</evidence>
<evidence type="ECO:0000313" key="4">
    <source>
        <dbReference type="Proteomes" id="UP000183107"/>
    </source>
</evidence>
<keyword evidence="2" id="KW-1133">Transmembrane helix</keyword>
<protein>
    <submittedName>
        <fullName evidence="3">Uncharacterized protein</fullName>
    </submittedName>
</protein>
<keyword evidence="2" id="KW-0472">Membrane</keyword>
<accession>A0A1I4YEA0</accession>
<keyword evidence="4" id="KW-1185">Reference proteome</keyword>
<dbReference type="AlphaFoldDB" id="A0A1I4YEA0"/>
<keyword evidence="2" id="KW-0812">Transmembrane</keyword>
<evidence type="ECO:0000313" key="3">
    <source>
        <dbReference type="EMBL" id="SFN36354.1"/>
    </source>
</evidence>
<feature type="transmembrane region" description="Helical" evidence="2">
    <location>
        <begin position="27"/>
        <end position="47"/>
    </location>
</feature>
<dbReference type="Proteomes" id="UP000183107">
    <property type="component" value="Unassembled WGS sequence"/>
</dbReference>